<dbReference type="GO" id="GO:0009898">
    <property type="term" value="C:cytoplasmic side of plasma membrane"/>
    <property type="evidence" value="ECO:0007669"/>
    <property type="project" value="TreeGrafter"/>
</dbReference>
<evidence type="ECO:0000313" key="2">
    <source>
        <dbReference type="EMBL" id="NYJ35426.1"/>
    </source>
</evidence>
<dbReference type="NCBIfam" id="TIGR03815">
    <property type="entry name" value="CpaE_hom_Actino"/>
    <property type="match status" value="1"/>
</dbReference>
<evidence type="ECO:0000313" key="3">
    <source>
        <dbReference type="Proteomes" id="UP000572051"/>
    </source>
</evidence>
<dbReference type="SUPFAM" id="SSF52540">
    <property type="entry name" value="P-loop containing nucleoside triphosphate hydrolases"/>
    <property type="match status" value="1"/>
</dbReference>
<dbReference type="Gene3D" id="3.40.50.300">
    <property type="entry name" value="P-loop containing nucleotide triphosphate hydrolases"/>
    <property type="match status" value="1"/>
</dbReference>
<evidence type="ECO:0000259" key="1">
    <source>
        <dbReference type="Pfam" id="PF26563"/>
    </source>
</evidence>
<dbReference type="AlphaFoldDB" id="A0A7Z0ENP9"/>
<protein>
    <submittedName>
        <fullName evidence="2">Secretion/DNA translocation related CpaE-like protein</fullName>
    </submittedName>
</protein>
<accession>A0A7Z0ENP9</accession>
<comment type="caution">
    <text evidence="2">The sequence shown here is derived from an EMBL/GenBank/DDBJ whole genome shotgun (WGS) entry which is preliminary data.</text>
</comment>
<feature type="domain" description="Rv3660c-like CheY-like N-terminal" evidence="1">
    <location>
        <begin position="11"/>
        <end position="116"/>
    </location>
</feature>
<dbReference type="Pfam" id="PF26563">
    <property type="entry name" value="Rv3660c_N"/>
    <property type="match status" value="1"/>
</dbReference>
<dbReference type="GO" id="GO:0016887">
    <property type="term" value="F:ATP hydrolysis activity"/>
    <property type="evidence" value="ECO:0007669"/>
    <property type="project" value="TreeGrafter"/>
</dbReference>
<keyword evidence="3" id="KW-1185">Reference proteome</keyword>
<dbReference type="PANTHER" id="PTHR43384">
    <property type="entry name" value="SEPTUM SITE-DETERMINING PROTEIN MIND HOMOLOG, CHLOROPLASTIC-RELATED"/>
    <property type="match status" value="1"/>
</dbReference>
<dbReference type="PANTHER" id="PTHR43384:SF11">
    <property type="entry name" value="SEPTUM SITE DETERMINING PROTEIN"/>
    <property type="match status" value="1"/>
</dbReference>
<organism evidence="2 3">
    <name type="scientific">Nocardiopsis aegyptia</name>
    <dbReference type="NCBI Taxonomy" id="220378"/>
    <lineage>
        <taxon>Bacteria</taxon>
        <taxon>Bacillati</taxon>
        <taxon>Actinomycetota</taxon>
        <taxon>Actinomycetes</taxon>
        <taxon>Streptosporangiales</taxon>
        <taxon>Nocardiopsidaceae</taxon>
        <taxon>Nocardiopsis</taxon>
    </lineage>
</organism>
<gene>
    <name evidence="2" type="ORF">HNR10_003307</name>
</gene>
<dbReference type="GO" id="GO:0051782">
    <property type="term" value="P:negative regulation of cell division"/>
    <property type="evidence" value="ECO:0007669"/>
    <property type="project" value="TreeGrafter"/>
</dbReference>
<proteinExistence type="predicted"/>
<dbReference type="InterPro" id="IPR059050">
    <property type="entry name" value="Rv3660c_N"/>
</dbReference>
<reference evidence="2 3" key="1">
    <citation type="submission" date="2020-07" db="EMBL/GenBank/DDBJ databases">
        <title>Sequencing the genomes of 1000 actinobacteria strains.</title>
        <authorList>
            <person name="Klenk H.-P."/>
        </authorList>
    </citation>
    <scope>NUCLEOTIDE SEQUENCE [LARGE SCALE GENOMIC DNA]</scope>
    <source>
        <strain evidence="2 3">DSM 44442</strain>
    </source>
</reference>
<dbReference type="GO" id="GO:0005829">
    <property type="term" value="C:cytosol"/>
    <property type="evidence" value="ECO:0007669"/>
    <property type="project" value="TreeGrafter"/>
</dbReference>
<dbReference type="GO" id="GO:0005524">
    <property type="term" value="F:ATP binding"/>
    <property type="evidence" value="ECO:0007669"/>
    <property type="project" value="TreeGrafter"/>
</dbReference>
<dbReference type="InterPro" id="IPR027417">
    <property type="entry name" value="P-loop_NTPase"/>
</dbReference>
<name>A0A7Z0ENP9_9ACTN</name>
<dbReference type="InterPro" id="IPR050625">
    <property type="entry name" value="ParA/MinD_ATPase"/>
</dbReference>
<dbReference type="RefSeq" id="WP_179824568.1">
    <property type="nucleotide sequence ID" value="NZ_JACCFS010000001.1"/>
</dbReference>
<dbReference type="EMBL" id="JACCFS010000001">
    <property type="protein sequence ID" value="NYJ35426.1"/>
    <property type="molecule type" value="Genomic_DNA"/>
</dbReference>
<dbReference type="Proteomes" id="UP000572051">
    <property type="component" value="Unassembled WGS sequence"/>
</dbReference>
<dbReference type="InterPro" id="IPR022521">
    <property type="entry name" value="Rv3660c"/>
</dbReference>
<sequence length="362" mass="37346">MDVRSRPLFATADPALLDDLLRLASAASTEVNIARTVDQALRSWTHAPLAVVGADLRAALRTADPPPHPRLVVVGRATGGTRPPAGAPPDSEASLLLLPRDESALAGLLARADAPTRAPAPTVSVVGGRGGAGASLLGVALALAGERAGRTTALLDTDPLGCGSDIYLGCEDAGPGDRTGWGDLLVRHGRVHWRDLREGLPGTPRVSVLTWTRRSAPARTGSLPVGAARAVLSSARHGTDLVVADLPRGPTPASAVFLNRSDVVYVVVPADVPSVVAAARLVPWLVEEASSVRVVVRGAHGELTADAVAGTLGLPLGADLPDERGLDRDLAAGRVPTRQRRSPLAGFADRAVAELSDVREAR</sequence>